<dbReference type="EMBL" id="JAVRHY010000001">
    <property type="protein sequence ID" value="MDT0617014.1"/>
    <property type="molecule type" value="Genomic_DNA"/>
</dbReference>
<gene>
    <name evidence="6" type="ORF">RM531_00860</name>
</gene>
<keyword evidence="4" id="KW-0456">Lyase</keyword>
<evidence type="ECO:0000256" key="1">
    <source>
        <dbReference type="ARBA" id="ARBA00005495"/>
    </source>
</evidence>
<evidence type="ECO:0000313" key="6">
    <source>
        <dbReference type="EMBL" id="MDT0617014.1"/>
    </source>
</evidence>
<organism evidence="6 7">
    <name type="scientific">Spectribacter acetivorans</name>
    <dbReference type="NCBI Taxonomy" id="3075603"/>
    <lineage>
        <taxon>Bacteria</taxon>
        <taxon>Pseudomonadati</taxon>
        <taxon>Pseudomonadota</taxon>
        <taxon>Gammaproteobacteria</taxon>
        <taxon>Salinisphaerales</taxon>
        <taxon>Salinisphaeraceae</taxon>
        <taxon>Spectribacter</taxon>
    </lineage>
</organism>
<dbReference type="Pfam" id="PF04828">
    <property type="entry name" value="GFA"/>
    <property type="match status" value="1"/>
</dbReference>
<dbReference type="Proteomes" id="UP001259982">
    <property type="component" value="Unassembled WGS sequence"/>
</dbReference>
<dbReference type="Gene3D" id="3.90.1590.10">
    <property type="entry name" value="glutathione-dependent formaldehyde- activating enzyme (gfa)"/>
    <property type="match status" value="1"/>
</dbReference>
<sequence>MSTAPMPAAGGCLCGSIRYTVTEAPAMSAVCHCRNCQQQSGSAYSVMIAVPLSALHFDAGQPRCYRDTGTSGQPVDRYFCGDCGSPLYSDVAVLPGMAFVKAGTLDNPAWVEPTQALWCDSALPSARLADDITRLPGNPPA</sequence>
<reference evidence="6 7" key="1">
    <citation type="submission" date="2023-09" db="EMBL/GenBank/DDBJ databases">
        <authorList>
            <person name="Rey-Velasco X."/>
        </authorList>
    </citation>
    <scope>NUCLEOTIDE SEQUENCE [LARGE SCALE GENOMIC DNA]</scope>
    <source>
        <strain evidence="6 7">P385</strain>
    </source>
</reference>
<dbReference type="RefSeq" id="WP_311656574.1">
    <property type="nucleotide sequence ID" value="NZ_JAVRHY010000001.1"/>
</dbReference>
<keyword evidence="3" id="KW-0862">Zinc</keyword>
<evidence type="ECO:0000259" key="5">
    <source>
        <dbReference type="PROSITE" id="PS51891"/>
    </source>
</evidence>
<evidence type="ECO:0000256" key="3">
    <source>
        <dbReference type="ARBA" id="ARBA00022833"/>
    </source>
</evidence>
<dbReference type="SUPFAM" id="SSF51316">
    <property type="entry name" value="Mss4-like"/>
    <property type="match status" value="1"/>
</dbReference>
<name>A0ABU3B3I9_9GAMM</name>
<keyword evidence="2" id="KW-0479">Metal-binding</keyword>
<dbReference type="InterPro" id="IPR011057">
    <property type="entry name" value="Mss4-like_sf"/>
</dbReference>
<comment type="similarity">
    <text evidence="1">Belongs to the Gfa family.</text>
</comment>
<dbReference type="PANTHER" id="PTHR33337">
    <property type="entry name" value="GFA DOMAIN-CONTAINING PROTEIN"/>
    <property type="match status" value="1"/>
</dbReference>
<accession>A0ABU3B3I9</accession>
<protein>
    <submittedName>
        <fullName evidence="6">GFA family protein</fullName>
    </submittedName>
</protein>
<evidence type="ECO:0000313" key="7">
    <source>
        <dbReference type="Proteomes" id="UP001259982"/>
    </source>
</evidence>
<dbReference type="PROSITE" id="PS51891">
    <property type="entry name" value="CENP_V_GFA"/>
    <property type="match status" value="1"/>
</dbReference>
<evidence type="ECO:0000256" key="4">
    <source>
        <dbReference type="ARBA" id="ARBA00023239"/>
    </source>
</evidence>
<dbReference type="PANTHER" id="PTHR33337:SF40">
    <property type="entry name" value="CENP-V_GFA DOMAIN-CONTAINING PROTEIN-RELATED"/>
    <property type="match status" value="1"/>
</dbReference>
<comment type="caution">
    <text evidence="6">The sequence shown here is derived from an EMBL/GenBank/DDBJ whole genome shotgun (WGS) entry which is preliminary data.</text>
</comment>
<proteinExistence type="inferred from homology"/>
<feature type="domain" description="CENP-V/GFA" evidence="5">
    <location>
        <begin position="8"/>
        <end position="111"/>
    </location>
</feature>
<evidence type="ECO:0000256" key="2">
    <source>
        <dbReference type="ARBA" id="ARBA00022723"/>
    </source>
</evidence>
<keyword evidence="7" id="KW-1185">Reference proteome</keyword>
<dbReference type="InterPro" id="IPR006913">
    <property type="entry name" value="CENP-V/GFA"/>
</dbReference>